<name>W9N8X2_FUSOX</name>
<evidence type="ECO:0000313" key="2">
    <source>
        <dbReference type="EMBL" id="EXA29213.1"/>
    </source>
</evidence>
<accession>W9N8X2</accession>
<dbReference type="AlphaFoldDB" id="W9N8X2"/>
<feature type="region of interest" description="Disordered" evidence="1">
    <location>
        <begin position="1"/>
        <end position="33"/>
    </location>
</feature>
<reference evidence="2" key="2">
    <citation type="submission" date="2012-05" db="EMBL/GenBank/DDBJ databases">
        <title>Annotation of the Genome Sequence of Fusarium oxysporum HDV247.</title>
        <authorList>
            <consortium name="The Broad Institute Genomics Platform"/>
            <person name="Ma L.-J."/>
            <person name="Corby-Kistler H."/>
            <person name="Broz K."/>
            <person name="Gale L.R."/>
            <person name="Jonkers W."/>
            <person name="O'Donnell K."/>
            <person name="Ploetz R."/>
            <person name="Steinberg C."/>
            <person name="Schwartz D.C."/>
            <person name="VanEtten H."/>
            <person name="Zhou S."/>
            <person name="Young S.K."/>
            <person name="Zeng Q."/>
            <person name="Gargeya S."/>
            <person name="Fitzgerald M."/>
            <person name="Abouelleil A."/>
            <person name="Alvarado L."/>
            <person name="Chapman S.B."/>
            <person name="Gainer-Dewar J."/>
            <person name="Goldberg J."/>
            <person name="Griggs A."/>
            <person name="Gujja S."/>
            <person name="Hansen M."/>
            <person name="Howarth C."/>
            <person name="Imamovic A."/>
            <person name="Ireland A."/>
            <person name="Larimer J."/>
            <person name="McCowan C."/>
            <person name="Murphy C."/>
            <person name="Pearson M."/>
            <person name="Poon T.W."/>
            <person name="Priest M."/>
            <person name="Roberts A."/>
            <person name="Saif S."/>
            <person name="Shea T."/>
            <person name="Sykes S."/>
            <person name="Wortman J."/>
            <person name="Nusbaum C."/>
            <person name="Birren B."/>
        </authorList>
    </citation>
    <scope>NUCLEOTIDE SEQUENCE</scope>
    <source>
        <strain evidence="2">HDV247</strain>
    </source>
</reference>
<protein>
    <submittedName>
        <fullName evidence="2">Uncharacterized protein</fullName>
    </submittedName>
</protein>
<dbReference type="Proteomes" id="UP000030751">
    <property type="component" value="Unassembled WGS sequence"/>
</dbReference>
<sequence length="33" mass="3559">MSSGQPRLQRSVVREIEGAEPGMSKAREAGTSR</sequence>
<gene>
    <name evidence="2" type="ORF">FOVG_19256</name>
</gene>
<dbReference type="HOGENOM" id="CLU_3384790_0_0_1"/>
<reference evidence="2" key="1">
    <citation type="submission" date="2011-10" db="EMBL/GenBank/DDBJ databases">
        <title>The Genome Sequence of Fusarium oxysporum HDV247.</title>
        <authorList>
            <consortium name="The Broad Institute Genome Sequencing Platform"/>
            <person name="Ma L.-J."/>
            <person name="Gale L.R."/>
            <person name="Schwartz D.C."/>
            <person name="Zhou S."/>
            <person name="Corby-Kistler H."/>
            <person name="Young S.K."/>
            <person name="Zeng Q."/>
            <person name="Gargeya S."/>
            <person name="Fitzgerald M."/>
            <person name="Haas B."/>
            <person name="Abouelleil A."/>
            <person name="Alvarado L."/>
            <person name="Arachchi H.M."/>
            <person name="Berlin A."/>
            <person name="Brown A."/>
            <person name="Chapman S.B."/>
            <person name="Chen Z."/>
            <person name="Dunbar C."/>
            <person name="Freedman E."/>
            <person name="Gearin G."/>
            <person name="Goldberg J."/>
            <person name="Griggs A."/>
            <person name="Gujja S."/>
            <person name="Heiman D."/>
            <person name="Howarth C."/>
            <person name="Larson L."/>
            <person name="Lui A."/>
            <person name="MacDonald P.J.P."/>
            <person name="Montmayeur A."/>
            <person name="Murphy C."/>
            <person name="Neiman D."/>
            <person name="Pearson M."/>
            <person name="Priest M."/>
            <person name="Roberts A."/>
            <person name="Saif S."/>
            <person name="Shea T."/>
            <person name="Shenoy N."/>
            <person name="Sisk P."/>
            <person name="Stolte C."/>
            <person name="Sykes S."/>
            <person name="Wortman J."/>
            <person name="Nusbaum C."/>
            <person name="Birren B."/>
        </authorList>
    </citation>
    <scope>NUCLEOTIDE SEQUENCE [LARGE SCALE GENOMIC DNA]</scope>
    <source>
        <strain evidence="2">HDV247</strain>
    </source>
</reference>
<dbReference type="EMBL" id="JH651135">
    <property type="protein sequence ID" value="EXA29213.1"/>
    <property type="molecule type" value="Genomic_DNA"/>
</dbReference>
<organism evidence="2">
    <name type="scientific">Fusarium oxysporum f. sp. pisi HDV247</name>
    <dbReference type="NCBI Taxonomy" id="1080344"/>
    <lineage>
        <taxon>Eukaryota</taxon>
        <taxon>Fungi</taxon>
        <taxon>Dikarya</taxon>
        <taxon>Ascomycota</taxon>
        <taxon>Pezizomycotina</taxon>
        <taxon>Sordariomycetes</taxon>
        <taxon>Hypocreomycetidae</taxon>
        <taxon>Hypocreales</taxon>
        <taxon>Nectriaceae</taxon>
        <taxon>Fusarium</taxon>
        <taxon>Fusarium oxysporum species complex</taxon>
    </lineage>
</organism>
<proteinExistence type="predicted"/>
<evidence type="ECO:0000256" key="1">
    <source>
        <dbReference type="SAM" id="MobiDB-lite"/>
    </source>
</evidence>